<feature type="transmembrane region" description="Helical" evidence="2">
    <location>
        <begin position="304"/>
        <end position="328"/>
    </location>
</feature>
<accession>A0A485LPH3</accession>
<keyword evidence="5" id="KW-1185">Reference proteome</keyword>
<feature type="transmembrane region" description="Helical" evidence="2">
    <location>
        <begin position="281"/>
        <end position="297"/>
    </location>
</feature>
<dbReference type="OrthoDB" id="68985at2759"/>
<keyword evidence="2" id="KW-1133">Transmembrane helix</keyword>
<evidence type="ECO:0000313" key="3">
    <source>
        <dbReference type="EMBL" id="KAF0683978.1"/>
    </source>
</evidence>
<organism evidence="4 5">
    <name type="scientific">Aphanomyces stellatus</name>
    <dbReference type="NCBI Taxonomy" id="120398"/>
    <lineage>
        <taxon>Eukaryota</taxon>
        <taxon>Sar</taxon>
        <taxon>Stramenopiles</taxon>
        <taxon>Oomycota</taxon>
        <taxon>Saprolegniomycetes</taxon>
        <taxon>Saprolegniales</taxon>
        <taxon>Verrucalvaceae</taxon>
        <taxon>Aphanomyces</taxon>
    </lineage>
</organism>
<reference evidence="4 5" key="1">
    <citation type="submission" date="2019-03" db="EMBL/GenBank/DDBJ databases">
        <authorList>
            <person name="Gaulin E."/>
            <person name="Dumas B."/>
        </authorList>
    </citation>
    <scope>NUCLEOTIDE SEQUENCE [LARGE SCALE GENOMIC DNA]</scope>
    <source>
        <strain evidence="4">CBS 568.67</strain>
    </source>
</reference>
<feature type="transmembrane region" description="Helical" evidence="2">
    <location>
        <begin position="219"/>
        <end position="238"/>
    </location>
</feature>
<feature type="transmembrane region" description="Helical" evidence="2">
    <location>
        <begin position="374"/>
        <end position="400"/>
    </location>
</feature>
<keyword evidence="2" id="KW-0472">Membrane</keyword>
<gene>
    <name evidence="4" type="primary">Aste57867_24059</name>
    <name evidence="3" type="ORF">As57867_023986</name>
    <name evidence="4" type="ORF">ASTE57867_24059</name>
</gene>
<protein>
    <submittedName>
        <fullName evidence="4">Aste57867_24059 protein</fullName>
    </submittedName>
</protein>
<feature type="transmembrane region" description="Helical" evidence="2">
    <location>
        <begin position="412"/>
        <end position="431"/>
    </location>
</feature>
<sequence>MHVHLLSTVETPMTTSSTEDSLPRASDGRRQSLLETLASVADDDDDNTVASCMNLDIRDDPPCYIAGPCTPLPSFPLSTVGADTPSPSPMDAALRQVWMLPLVFLGFALLRDYVYARLLPLFAVTVLGVVSVEYFWLSDAILDTLDTPATPPPKKSPLCLRLAMHCVGHRASSSSTTLVVVLALVGTAVAAAALGAALFATVDTYVYSVVATHDPSYVAQMHVIAATTGAVAAAAALLCPTPRSATSLVVFCAAFLLQSIDIVAYQEEVLQHAYILDNGELMAQVAVVVTVAVLFQASPSPRRVLVHVAQHLSAVVHVYGGCTTMAGYVGCLDRNEAVAIFQGVVAIAWGANVAAAAAYRVFPHTLDRRLIPSLATASPTLLTLAAGSVGGVGGMFLASAWFDIPGTPFVKVVYSFVATAVAQFASGWWILVRHHAALPLRRLLLTDAVVLLLPLAVCFYPYYRVNNPNEFLLPRSTLLALHLGTQS</sequence>
<dbReference type="AlphaFoldDB" id="A0A485LPH3"/>
<feature type="region of interest" description="Disordered" evidence="1">
    <location>
        <begin position="1"/>
        <end position="28"/>
    </location>
</feature>
<feature type="transmembrane region" description="Helical" evidence="2">
    <location>
        <begin position="116"/>
        <end position="137"/>
    </location>
</feature>
<proteinExistence type="predicted"/>
<feature type="compositionally biased region" description="Polar residues" evidence="1">
    <location>
        <begin position="8"/>
        <end position="20"/>
    </location>
</feature>
<keyword evidence="2" id="KW-0812">Transmembrane</keyword>
<feature type="transmembrane region" description="Helical" evidence="2">
    <location>
        <begin position="178"/>
        <end position="199"/>
    </location>
</feature>
<evidence type="ECO:0000313" key="5">
    <source>
        <dbReference type="Proteomes" id="UP000332933"/>
    </source>
</evidence>
<name>A0A485LPH3_9STRA</name>
<reference evidence="3" key="2">
    <citation type="submission" date="2019-06" db="EMBL/GenBank/DDBJ databases">
        <title>Genomics analysis of Aphanomyces spp. identifies a new class of oomycete effector associated with host adaptation.</title>
        <authorList>
            <person name="Gaulin E."/>
        </authorList>
    </citation>
    <scope>NUCLEOTIDE SEQUENCE</scope>
    <source>
        <strain evidence="3">CBS 578.67</strain>
    </source>
</reference>
<feature type="transmembrane region" description="Helical" evidence="2">
    <location>
        <begin position="245"/>
        <end position="265"/>
    </location>
</feature>
<dbReference type="Proteomes" id="UP000332933">
    <property type="component" value="Unassembled WGS sequence"/>
</dbReference>
<feature type="transmembrane region" description="Helical" evidence="2">
    <location>
        <begin position="340"/>
        <end position="362"/>
    </location>
</feature>
<dbReference type="EMBL" id="VJMH01007338">
    <property type="protein sequence ID" value="KAF0683978.1"/>
    <property type="molecule type" value="Genomic_DNA"/>
</dbReference>
<evidence type="ECO:0000256" key="1">
    <source>
        <dbReference type="SAM" id="MobiDB-lite"/>
    </source>
</evidence>
<evidence type="ECO:0000313" key="4">
    <source>
        <dbReference type="EMBL" id="VFU00702.1"/>
    </source>
</evidence>
<evidence type="ECO:0000256" key="2">
    <source>
        <dbReference type="SAM" id="Phobius"/>
    </source>
</evidence>
<feature type="transmembrane region" description="Helical" evidence="2">
    <location>
        <begin position="443"/>
        <end position="463"/>
    </location>
</feature>
<dbReference type="EMBL" id="CAADRA010007364">
    <property type="protein sequence ID" value="VFU00702.1"/>
    <property type="molecule type" value="Genomic_DNA"/>
</dbReference>